<dbReference type="Proteomes" id="UP000501452">
    <property type="component" value="Chromosome"/>
</dbReference>
<sequence length="165" mass="17223">MVRLGPILLLFLLSACSAADDSGPSEAPPEAREPRDLRVDRLAAGAPGEGPQRPRVVVAPSAEALSEELGAEIQGSGKGTYIVVYSGERPTGGYSVNVAGARIEGDRVTVRVSLKGPPSDAIVTQVLTYPYVISVLHGLAPEDKTFTFVDGSGGKLDWPVRRVGG</sequence>
<dbReference type="Pfam" id="PF14343">
    <property type="entry name" value="PrcB_C"/>
    <property type="match status" value="1"/>
</dbReference>
<feature type="signal peptide" evidence="1">
    <location>
        <begin position="1"/>
        <end position="19"/>
    </location>
</feature>
<feature type="chain" id="PRO_5026150827" evidence="1">
    <location>
        <begin position="20"/>
        <end position="165"/>
    </location>
</feature>
<evidence type="ECO:0000256" key="1">
    <source>
        <dbReference type="SAM" id="SignalP"/>
    </source>
</evidence>
<dbReference type="PROSITE" id="PS51257">
    <property type="entry name" value="PROKAR_LIPOPROTEIN"/>
    <property type="match status" value="1"/>
</dbReference>
<dbReference type="KEGG" id="rub:GBA63_20500"/>
<keyword evidence="4" id="KW-1185">Reference proteome</keyword>
<dbReference type="EMBL" id="CP045119">
    <property type="protein sequence ID" value="QIN84758.1"/>
    <property type="molecule type" value="Genomic_DNA"/>
</dbReference>
<dbReference type="AlphaFoldDB" id="A0A6G8QE93"/>
<evidence type="ECO:0000259" key="2">
    <source>
        <dbReference type="Pfam" id="PF14343"/>
    </source>
</evidence>
<dbReference type="InterPro" id="IPR025748">
    <property type="entry name" value="PrcB_C_dom"/>
</dbReference>
<protein>
    <submittedName>
        <fullName evidence="3">Protease complex subunit PrcB family protein</fullName>
    </submittedName>
</protein>
<evidence type="ECO:0000313" key="4">
    <source>
        <dbReference type="Proteomes" id="UP000501452"/>
    </source>
</evidence>
<dbReference type="RefSeq" id="WP_166179267.1">
    <property type="nucleotide sequence ID" value="NZ_CP045119.1"/>
</dbReference>
<keyword evidence="1" id="KW-0732">Signal</keyword>
<accession>A0A6G8QE93</accession>
<evidence type="ECO:0000313" key="3">
    <source>
        <dbReference type="EMBL" id="QIN84758.1"/>
    </source>
</evidence>
<keyword evidence="3" id="KW-0645">Protease</keyword>
<name>A0A6G8QE93_9ACTN</name>
<organism evidence="3 4">
    <name type="scientific">Rubrobacter tropicus</name>
    <dbReference type="NCBI Taxonomy" id="2653851"/>
    <lineage>
        <taxon>Bacteria</taxon>
        <taxon>Bacillati</taxon>
        <taxon>Actinomycetota</taxon>
        <taxon>Rubrobacteria</taxon>
        <taxon>Rubrobacterales</taxon>
        <taxon>Rubrobacteraceae</taxon>
        <taxon>Rubrobacter</taxon>
    </lineage>
</organism>
<reference evidence="3 4" key="1">
    <citation type="submission" date="2019-10" db="EMBL/GenBank/DDBJ databases">
        <title>Rubrobacter sp nov SCSIO 52090 isolated from a deep-sea sediment in the South China Sea.</title>
        <authorList>
            <person name="Chen R.W."/>
        </authorList>
    </citation>
    <scope>NUCLEOTIDE SEQUENCE [LARGE SCALE GENOMIC DNA]</scope>
    <source>
        <strain evidence="3 4">SCSIO 52909</strain>
    </source>
</reference>
<keyword evidence="3" id="KW-0378">Hydrolase</keyword>
<feature type="domain" description="PrcB C-terminal" evidence="2">
    <location>
        <begin position="80"/>
        <end position="133"/>
    </location>
</feature>
<gene>
    <name evidence="3" type="ORF">GBA63_20500</name>
</gene>
<proteinExistence type="predicted"/>
<dbReference type="GO" id="GO:0006508">
    <property type="term" value="P:proteolysis"/>
    <property type="evidence" value="ECO:0007669"/>
    <property type="project" value="UniProtKB-KW"/>
</dbReference>
<dbReference type="GO" id="GO:0008233">
    <property type="term" value="F:peptidase activity"/>
    <property type="evidence" value="ECO:0007669"/>
    <property type="project" value="UniProtKB-KW"/>
</dbReference>